<keyword evidence="3" id="KW-0540">Nuclease</keyword>
<gene>
    <name evidence="9" type="ORF">CR513_35661</name>
</gene>
<dbReference type="InterPro" id="IPR041373">
    <property type="entry name" value="RT_RNaseH"/>
</dbReference>
<feature type="non-terminal residue" evidence="9">
    <location>
        <position position="1"/>
    </location>
</feature>
<dbReference type="AlphaFoldDB" id="A0A371FYR9"/>
<keyword evidence="6" id="KW-0695">RNA-directed DNA polymerase</keyword>
<evidence type="ECO:0000256" key="3">
    <source>
        <dbReference type="ARBA" id="ARBA00022722"/>
    </source>
</evidence>
<dbReference type="GO" id="GO:0004519">
    <property type="term" value="F:endonuclease activity"/>
    <property type="evidence" value="ECO:0007669"/>
    <property type="project" value="UniProtKB-KW"/>
</dbReference>
<dbReference type="GO" id="GO:0003964">
    <property type="term" value="F:RNA-directed DNA polymerase activity"/>
    <property type="evidence" value="ECO:0007669"/>
    <property type="project" value="UniProtKB-KW"/>
</dbReference>
<evidence type="ECO:0000259" key="7">
    <source>
        <dbReference type="Pfam" id="PF17917"/>
    </source>
</evidence>
<dbReference type="Pfam" id="PF17917">
    <property type="entry name" value="RT_RNaseH"/>
    <property type="match status" value="1"/>
</dbReference>
<dbReference type="SUPFAM" id="SSF56672">
    <property type="entry name" value="DNA/RNA polymerases"/>
    <property type="match status" value="1"/>
</dbReference>
<reference evidence="9" key="1">
    <citation type="submission" date="2018-05" db="EMBL/GenBank/DDBJ databases">
        <title>Draft genome of Mucuna pruriens seed.</title>
        <authorList>
            <person name="Nnadi N.E."/>
            <person name="Vos R."/>
            <person name="Hasami M.H."/>
            <person name="Devisetty U.K."/>
            <person name="Aguiy J.C."/>
        </authorList>
    </citation>
    <scope>NUCLEOTIDE SEQUENCE [LARGE SCALE GENOMIC DNA]</scope>
    <source>
        <strain evidence="9">JCA_2017</strain>
    </source>
</reference>
<keyword evidence="2" id="KW-0548">Nucleotidyltransferase</keyword>
<keyword evidence="5" id="KW-0378">Hydrolase</keyword>
<keyword evidence="4" id="KW-0255">Endonuclease</keyword>
<dbReference type="InterPro" id="IPR036397">
    <property type="entry name" value="RNaseH_sf"/>
</dbReference>
<evidence type="ECO:0000313" key="10">
    <source>
        <dbReference type="Proteomes" id="UP000257109"/>
    </source>
</evidence>
<dbReference type="OrthoDB" id="1433828at2759"/>
<evidence type="ECO:0008006" key="11">
    <source>
        <dbReference type="Google" id="ProtNLM"/>
    </source>
</evidence>
<evidence type="ECO:0000313" key="9">
    <source>
        <dbReference type="EMBL" id="RDX83418.1"/>
    </source>
</evidence>
<name>A0A371FYR9_MUCPR</name>
<protein>
    <recommendedName>
        <fullName evidence="11">Integrase catalytic domain-containing protein</fullName>
    </recommendedName>
</protein>
<evidence type="ECO:0000256" key="4">
    <source>
        <dbReference type="ARBA" id="ARBA00022759"/>
    </source>
</evidence>
<evidence type="ECO:0000256" key="5">
    <source>
        <dbReference type="ARBA" id="ARBA00022801"/>
    </source>
</evidence>
<feature type="domain" description="Reverse transcriptase RNase H-like" evidence="7">
    <location>
        <begin position="12"/>
        <end position="70"/>
    </location>
</feature>
<dbReference type="STRING" id="157652.A0A371FYR9"/>
<organism evidence="9 10">
    <name type="scientific">Mucuna pruriens</name>
    <name type="common">Velvet bean</name>
    <name type="synonym">Dolichos pruriens</name>
    <dbReference type="NCBI Taxonomy" id="157652"/>
    <lineage>
        <taxon>Eukaryota</taxon>
        <taxon>Viridiplantae</taxon>
        <taxon>Streptophyta</taxon>
        <taxon>Embryophyta</taxon>
        <taxon>Tracheophyta</taxon>
        <taxon>Spermatophyta</taxon>
        <taxon>Magnoliopsida</taxon>
        <taxon>eudicotyledons</taxon>
        <taxon>Gunneridae</taxon>
        <taxon>Pentapetalae</taxon>
        <taxon>rosids</taxon>
        <taxon>fabids</taxon>
        <taxon>Fabales</taxon>
        <taxon>Fabaceae</taxon>
        <taxon>Papilionoideae</taxon>
        <taxon>50 kb inversion clade</taxon>
        <taxon>NPAAA clade</taxon>
        <taxon>indigoferoid/millettioid clade</taxon>
        <taxon>Phaseoleae</taxon>
        <taxon>Mucuna</taxon>
    </lineage>
</organism>
<accession>A0A371FYR9</accession>
<evidence type="ECO:0000256" key="1">
    <source>
        <dbReference type="ARBA" id="ARBA00022679"/>
    </source>
</evidence>
<sequence length="277" mass="32424">MPDNAILSSWLYQIKLELLYALVRALHTWQHHLLPKEFMIHNDHEALKHLRRQGKLNKRHAKWIEFLKQFTNVVKHKQGKMNVVADDLSRRYTLITMLETKLIGLDCIKKLYEKDVNFGKRLCIRQFLVKEPHEGGLMGNFGEFKTFEILNEHLFWPHMKKKFHNVCERCLTCKLAKSKVSPHGLYTPLLIPCTPRIDISIDFVLGFPKSKGSRDSILVVVDRFSKMAYFISCKKSGDVSHVATLFFKEMVRIQGLPRTIILNMDTFSWSFLEVPLE</sequence>
<feature type="domain" description="Integrase zinc-binding" evidence="8">
    <location>
        <begin position="125"/>
        <end position="178"/>
    </location>
</feature>
<dbReference type="InterPro" id="IPR043502">
    <property type="entry name" value="DNA/RNA_pol_sf"/>
</dbReference>
<dbReference type="Gene3D" id="1.10.340.70">
    <property type="match status" value="1"/>
</dbReference>
<dbReference type="InterPro" id="IPR041588">
    <property type="entry name" value="Integrase_H2C2"/>
</dbReference>
<keyword evidence="10" id="KW-1185">Reference proteome</keyword>
<dbReference type="Gene3D" id="3.30.420.10">
    <property type="entry name" value="Ribonuclease H-like superfamily/Ribonuclease H"/>
    <property type="match status" value="1"/>
</dbReference>
<dbReference type="SUPFAM" id="SSF53098">
    <property type="entry name" value="Ribonuclease H-like"/>
    <property type="match status" value="1"/>
</dbReference>
<dbReference type="InterPro" id="IPR012337">
    <property type="entry name" value="RNaseH-like_sf"/>
</dbReference>
<comment type="caution">
    <text evidence="9">The sequence shown here is derived from an EMBL/GenBank/DDBJ whole genome shotgun (WGS) entry which is preliminary data.</text>
</comment>
<dbReference type="GO" id="GO:0003676">
    <property type="term" value="F:nucleic acid binding"/>
    <property type="evidence" value="ECO:0007669"/>
    <property type="project" value="InterPro"/>
</dbReference>
<evidence type="ECO:0000259" key="8">
    <source>
        <dbReference type="Pfam" id="PF17921"/>
    </source>
</evidence>
<evidence type="ECO:0000256" key="6">
    <source>
        <dbReference type="ARBA" id="ARBA00022918"/>
    </source>
</evidence>
<dbReference type="Proteomes" id="UP000257109">
    <property type="component" value="Unassembled WGS sequence"/>
</dbReference>
<dbReference type="GO" id="GO:0016787">
    <property type="term" value="F:hydrolase activity"/>
    <property type="evidence" value="ECO:0007669"/>
    <property type="project" value="UniProtKB-KW"/>
</dbReference>
<dbReference type="PANTHER" id="PTHR35046">
    <property type="entry name" value="ZINC KNUCKLE (CCHC-TYPE) FAMILY PROTEIN"/>
    <property type="match status" value="1"/>
</dbReference>
<proteinExistence type="predicted"/>
<keyword evidence="1" id="KW-0808">Transferase</keyword>
<evidence type="ECO:0000256" key="2">
    <source>
        <dbReference type="ARBA" id="ARBA00022695"/>
    </source>
</evidence>
<dbReference type="Pfam" id="PF17921">
    <property type="entry name" value="Integrase_H2C2"/>
    <property type="match status" value="1"/>
</dbReference>
<dbReference type="PANTHER" id="PTHR35046:SF9">
    <property type="entry name" value="RNA-DIRECTED DNA POLYMERASE"/>
    <property type="match status" value="1"/>
</dbReference>
<dbReference type="EMBL" id="QJKJ01007369">
    <property type="protein sequence ID" value="RDX83418.1"/>
    <property type="molecule type" value="Genomic_DNA"/>
</dbReference>